<sequence>MLLAAFEAEPEDEYKRWSKKEKKFLDVPCPPVIKKYNENMGVVDLADRMLALNPQKSRTNRWTPPTMLQMSDLACINSWLQYRADKKTFLTTLIISVAEALLLQKMSLPFQDDEDDTNFAARKRPPQDDEDDIKGEKLYHRTIFANKIHFTCQ</sequence>
<reference evidence="1 2" key="1">
    <citation type="journal article" date="2020" name="Cell">
        <title>Large-Scale Comparative Analyses of Tick Genomes Elucidate Their Genetic Diversity and Vector Capacities.</title>
        <authorList>
            <consortium name="Tick Genome and Microbiome Consortium (TIGMIC)"/>
            <person name="Jia N."/>
            <person name="Wang J."/>
            <person name="Shi W."/>
            <person name="Du L."/>
            <person name="Sun Y."/>
            <person name="Zhan W."/>
            <person name="Jiang J.F."/>
            <person name="Wang Q."/>
            <person name="Zhang B."/>
            <person name="Ji P."/>
            <person name="Bell-Sakyi L."/>
            <person name="Cui X.M."/>
            <person name="Yuan T.T."/>
            <person name="Jiang B.G."/>
            <person name="Yang W.F."/>
            <person name="Lam T.T."/>
            <person name="Chang Q.C."/>
            <person name="Ding S.J."/>
            <person name="Wang X.J."/>
            <person name="Zhu J.G."/>
            <person name="Ruan X.D."/>
            <person name="Zhao L."/>
            <person name="Wei J.T."/>
            <person name="Ye R.Z."/>
            <person name="Que T.C."/>
            <person name="Du C.H."/>
            <person name="Zhou Y.H."/>
            <person name="Cheng J.X."/>
            <person name="Dai P.F."/>
            <person name="Guo W.B."/>
            <person name="Han X.H."/>
            <person name="Huang E.J."/>
            <person name="Li L.F."/>
            <person name="Wei W."/>
            <person name="Gao Y.C."/>
            <person name="Liu J.Z."/>
            <person name="Shao H.Z."/>
            <person name="Wang X."/>
            <person name="Wang C.C."/>
            <person name="Yang T.C."/>
            <person name="Huo Q.B."/>
            <person name="Li W."/>
            <person name="Chen H.Y."/>
            <person name="Chen S.E."/>
            <person name="Zhou L.G."/>
            <person name="Ni X.B."/>
            <person name="Tian J.H."/>
            <person name="Sheng Y."/>
            <person name="Liu T."/>
            <person name="Pan Y.S."/>
            <person name="Xia L.Y."/>
            <person name="Li J."/>
            <person name="Zhao F."/>
            <person name="Cao W.C."/>
        </authorList>
    </citation>
    <scope>NUCLEOTIDE SEQUENCE [LARGE SCALE GENOMIC DNA]</scope>
    <source>
        <strain evidence="1">Iper-2018</strain>
    </source>
</reference>
<name>A0AC60P0P4_IXOPE</name>
<keyword evidence="2" id="KW-1185">Reference proteome</keyword>
<comment type="caution">
    <text evidence="1">The sequence shown here is derived from an EMBL/GenBank/DDBJ whole genome shotgun (WGS) entry which is preliminary data.</text>
</comment>
<dbReference type="Proteomes" id="UP000805193">
    <property type="component" value="Unassembled WGS sequence"/>
</dbReference>
<evidence type="ECO:0000313" key="1">
    <source>
        <dbReference type="EMBL" id="KAG0412995.1"/>
    </source>
</evidence>
<evidence type="ECO:0000313" key="2">
    <source>
        <dbReference type="Proteomes" id="UP000805193"/>
    </source>
</evidence>
<dbReference type="EMBL" id="JABSTQ010011302">
    <property type="protein sequence ID" value="KAG0412995.1"/>
    <property type="molecule type" value="Genomic_DNA"/>
</dbReference>
<proteinExistence type="predicted"/>
<accession>A0AC60P0P4</accession>
<protein>
    <submittedName>
        <fullName evidence="1">Uncharacterized protein</fullName>
    </submittedName>
</protein>
<organism evidence="1 2">
    <name type="scientific">Ixodes persulcatus</name>
    <name type="common">Taiga tick</name>
    <dbReference type="NCBI Taxonomy" id="34615"/>
    <lineage>
        <taxon>Eukaryota</taxon>
        <taxon>Metazoa</taxon>
        <taxon>Ecdysozoa</taxon>
        <taxon>Arthropoda</taxon>
        <taxon>Chelicerata</taxon>
        <taxon>Arachnida</taxon>
        <taxon>Acari</taxon>
        <taxon>Parasitiformes</taxon>
        <taxon>Ixodida</taxon>
        <taxon>Ixodoidea</taxon>
        <taxon>Ixodidae</taxon>
        <taxon>Ixodinae</taxon>
        <taxon>Ixodes</taxon>
    </lineage>
</organism>
<gene>
    <name evidence="1" type="ORF">HPB47_009859</name>
</gene>